<accession>A0ABQ0FDK1</accession>
<proteinExistence type="predicted"/>
<dbReference type="Gene3D" id="3.30.160.60">
    <property type="entry name" value="Classic Zinc Finger"/>
    <property type="match status" value="7"/>
</dbReference>
<evidence type="ECO:0000259" key="8">
    <source>
        <dbReference type="PROSITE" id="PS50805"/>
    </source>
</evidence>
<dbReference type="PROSITE" id="PS00028">
    <property type="entry name" value="ZINC_FINGER_C2H2_1"/>
    <property type="match status" value="2"/>
</dbReference>
<dbReference type="SUPFAM" id="SSF109640">
    <property type="entry name" value="KRAB domain (Kruppel-associated box)"/>
    <property type="match status" value="1"/>
</dbReference>
<sequence length="336" mass="38900">MDAVTYDDVHVSFTEEEWDLLDPSQKSLYKDVMLETYMNLTAIGFLGYNWEEHMEGHCENYRRHERSILFVTMDKSHVNIGILEEATYIFLFENNEKICRILPLIAFLNMLHVRSHSGEKPNECDHCDEASARPSHIQYHKRTHTGEKKKPYECNQCSKGFLQTPVISNIIIQHILERNLINLISVVKPLQVTVVSNIIKRTDTGEKPYECNQCGHSHLRLHKRTHTGEKPYECNQCGKAFARHSHLQNHKRTHTGEKLYECNQCGKAFAGHSSLRYHKRTHTEEKPHECNQCGKAFAGHSGLQYHKRTYTGEKPYECNQCGKAFANAVISNIMKE</sequence>
<dbReference type="SUPFAM" id="SSF57667">
    <property type="entry name" value="beta-beta-alpha zinc fingers"/>
    <property type="match status" value="3"/>
</dbReference>
<dbReference type="InterPro" id="IPR036236">
    <property type="entry name" value="Znf_C2H2_sf"/>
</dbReference>
<dbReference type="CDD" id="cd07765">
    <property type="entry name" value="KRAB_A-box"/>
    <property type="match status" value="1"/>
</dbReference>
<evidence type="ECO:0000256" key="1">
    <source>
        <dbReference type="ARBA" id="ARBA00022723"/>
    </source>
</evidence>
<evidence type="ECO:0000256" key="2">
    <source>
        <dbReference type="ARBA" id="ARBA00022737"/>
    </source>
</evidence>
<feature type="domain" description="C2H2-type" evidence="7">
    <location>
        <begin position="232"/>
        <end position="259"/>
    </location>
</feature>
<feature type="domain" description="KRAB" evidence="8">
    <location>
        <begin position="4"/>
        <end position="83"/>
    </location>
</feature>
<keyword evidence="1" id="KW-0479">Metal-binding</keyword>
<dbReference type="Proteomes" id="UP001623349">
    <property type="component" value="Unassembled WGS sequence"/>
</dbReference>
<evidence type="ECO:0000256" key="4">
    <source>
        <dbReference type="ARBA" id="ARBA00022833"/>
    </source>
</evidence>
<comment type="caution">
    <text evidence="9">The sequence shown here is derived from an EMBL/GenBank/DDBJ whole genome shotgun (WGS) entry which is preliminary data.</text>
</comment>
<feature type="domain" description="C2H2-type" evidence="7">
    <location>
        <begin position="122"/>
        <end position="149"/>
    </location>
</feature>
<dbReference type="PROSITE" id="PS50805">
    <property type="entry name" value="KRAB"/>
    <property type="match status" value="1"/>
</dbReference>
<feature type="domain" description="C2H2-type" evidence="7">
    <location>
        <begin position="288"/>
        <end position="315"/>
    </location>
</feature>
<keyword evidence="2" id="KW-0677">Repeat</keyword>
<dbReference type="InterPro" id="IPR036051">
    <property type="entry name" value="KRAB_dom_sf"/>
</dbReference>
<evidence type="ECO:0000313" key="9">
    <source>
        <dbReference type="EMBL" id="GAB1297343.1"/>
    </source>
</evidence>
<keyword evidence="10" id="KW-1185">Reference proteome</keyword>
<dbReference type="SMART" id="SM00355">
    <property type="entry name" value="ZnF_C2H2"/>
    <property type="match status" value="5"/>
</dbReference>
<dbReference type="Pfam" id="PF00096">
    <property type="entry name" value="zf-C2H2"/>
    <property type="match status" value="2"/>
</dbReference>
<dbReference type="PANTHER" id="PTHR24393:SF143">
    <property type="entry name" value="ENDOTHELIAL ZINC FINGER PROTEIN INDUCED BY TUMOR NECROSIS FACTOR ALPHA"/>
    <property type="match status" value="1"/>
</dbReference>
<dbReference type="PANTHER" id="PTHR24393">
    <property type="entry name" value="ZINC FINGER PROTEIN"/>
    <property type="match status" value="1"/>
</dbReference>
<evidence type="ECO:0000259" key="7">
    <source>
        <dbReference type="PROSITE" id="PS50157"/>
    </source>
</evidence>
<dbReference type="Pfam" id="PF13465">
    <property type="entry name" value="zf-H2C2_2"/>
    <property type="match status" value="1"/>
</dbReference>
<gene>
    <name evidence="9" type="ORF">APTSU1_001257900</name>
</gene>
<name>A0ABQ0FDK1_APOSI</name>
<dbReference type="InterPro" id="IPR013087">
    <property type="entry name" value="Znf_C2H2_type"/>
</dbReference>
<feature type="domain" description="C2H2-type" evidence="7">
    <location>
        <begin position="209"/>
        <end position="231"/>
    </location>
</feature>
<dbReference type="EMBL" id="BAAFST010000012">
    <property type="protein sequence ID" value="GAB1297343.1"/>
    <property type="molecule type" value="Genomic_DNA"/>
</dbReference>
<protein>
    <submittedName>
        <fullName evidence="9">Zinc finger protein 998</fullName>
    </submittedName>
</protein>
<dbReference type="SMART" id="SM00349">
    <property type="entry name" value="KRAB"/>
    <property type="match status" value="1"/>
</dbReference>
<keyword evidence="3 6" id="KW-0863">Zinc-finger</keyword>
<keyword evidence="5" id="KW-0539">Nucleus</keyword>
<evidence type="ECO:0000256" key="3">
    <source>
        <dbReference type="ARBA" id="ARBA00022771"/>
    </source>
</evidence>
<reference evidence="9 10" key="1">
    <citation type="submission" date="2024-08" db="EMBL/GenBank/DDBJ databases">
        <title>The draft genome of Apodemus speciosus.</title>
        <authorList>
            <person name="Nabeshima K."/>
            <person name="Suzuki S."/>
            <person name="Onuma M."/>
        </authorList>
    </citation>
    <scope>NUCLEOTIDE SEQUENCE [LARGE SCALE GENOMIC DNA]</scope>
    <source>
        <strain evidence="9">IB14-021</strain>
    </source>
</reference>
<dbReference type="PROSITE" id="PS50157">
    <property type="entry name" value="ZINC_FINGER_C2H2_2"/>
    <property type="match status" value="5"/>
</dbReference>
<feature type="domain" description="C2H2-type" evidence="7">
    <location>
        <begin position="260"/>
        <end position="287"/>
    </location>
</feature>
<dbReference type="Pfam" id="PF01352">
    <property type="entry name" value="KRAB"/>
    <property type="match status" value="1"/>
</dbReference>
<organism evidence="9 10">
    <name type="scientific">Apodemus speciosus</name>
    <name type="common">Large Japanese field mouse</name>
    <dbReference type="NCBI Taxonomy" id="105296"/>
    <lineage>
        <taxon>Eukaryota</taxon>
        <taxon>Metazoa</taxon>
        <taxon>Chordata</taxon>
        <taxon>Craniata</taxon>
        <taxon>Vertebrata</taxon>
        <taxon>Euteleostomi</taxon>
        <taxon>Mammalia</taxon>
        <taxon>Eutheria</taxon>
        <taxon>Euarchontoglires</taxon>
        <taxon>Glires</taxon>
        <taxon>Rodentia</taxon>
        <taxon>Myomorpha</taxon>
        <taxon>Muroidea</taxon>
        <taxon>Muridae</taxon>
        <taxon>Murinae</taxon>
        <taxon>Apodemus</taxon>
    </lineage>
</organism>
<evidence type="ECO:0000313" key="10">
    <source>
        <dbReference type="Proteomes" id="UP001623349"/>
    </source>
</evidence>
<dbReference type="Gene3D" id="6.10.140.140">
    <property type="match status" value="1"/>
</dbReference>
<evidence type="ECO:0000256" key="6">
    <source>
        <dbReference type="PROSITE-ProRule" id="PRU00042"/>
    </source>
</evidence>
<evidence type="ECO:0000256" key="5">
    <source>
        <dbReference type="ARBA" id="ARBA00023242"/>
    </source>
</evidence>
<keyword evidence="4" id="KW-0862">Zinc</keyword>
<dbReference type="InterPro" id="IPR001909">
    <property type="entry name" value="KRAB"/>
</dbReference>